<organism evidence="1 2">
    <name type="scientific">Pleurodeles waltl</name>
    <name type="common">Iberian ribbed newt</name>
    <dbReference type="NCBI Taxonomy" id="8319"/>
    <lineage>
        <taxon>Eukaryota</taxon>
        <taxon>Metazoa</taxon>
        <taxon>Chordata</taxon>
        <taxon>Craniata</taxon>
        <taxon>Vertebrata</taxon>
        <taxon>Euteleostomi</taxon>
        <taxon>Amphibia</taxon>
        <taxon>Batrachia</taxon>
        <taxon>Caudata</taxon>
        <taxon>Salamandroidea</taxon>
        <taxon>Salamandridae</taxon>
        <taxon>Pleurodelinae</taxon>
        <taxon>Pleurodeles</taxon>
    </lineage>
</organism>
<evidence type="ECO:0000313" key="2">
    <source>
        <dbReference type="Proteomes" id="UP001066276"/>
    </source>
</evidence>
<keyword evidence="2" id="KW-1185">Reference proteome</keyword>
<gene>
    <name evidence="1" type="ORF">NDU88_002438</name>
</gene>
<sequence length="199" mass="22235">MRTGHVVTIYQKDLAAYLFCTIAHAFHVYVEFCSVGAALQIAYQSAQQQGGIPIRGGPRFGVFQFDHGALRAAGEDWAGRGHQLAQADQDRQMGRPQVSAHGSSPSFDIFNVAELKKLYKERGLTLGKWSTKVDYEIALRVFEEDHRIQRARKEKECDELEVGGSHCILLYKAHLAAARVDTVLKLELNKLQGRKKPVA</sequence>
<dbReference type="Proteomes" id="UP001066276">
    <property type="component" value="Chromosome 3_2"/>
</dbReference>
<protein>
    <submittedName>
        <fullName evidence="1">Uncharacterized protein</fullName>
    </submittedName>
</protein>
<evidence type="ECO:0000313" key="1">
    <source>
        <dbReference type="EMBL" id="KAJ1177176.1"/>
    </source>
</evidence>
<accession>A0AAV7TLZ3</accession>
<name>A0AAV7TLZ3_PLEWA</name>
<dbReference type="EMBL" id="JANPWB010000006">
    <property type="protein sequence ID" value="KAJ1177176.1"/>
    <property type="molecule type" value="Genomic_DNA"/>
</dbReference>
<dbReference type="AlphaFoldDB" id="A0AAV7TLZ3"/>
<reference evidence="1" key="1">
    <citation type="journal article" date="2022" name="bioRxiv">
        <title>Sequencing and chromosome-scale assembly of the giantPleurodeles waltlgenome.</title>
        <authorList>
            <person name="Brown T."/>
            <person name="Elewa A."/>
            <person name="Iarovenko S."/>
            <person name="Subramanian E."/>
            <person name="Araus A.J."/>
            <person name="Petzold A."/>
            <person name="Susuki M."/>
            <person name="Suzuki K.-i.T."/>
            <person name="Hayashi T."/>
            <person name="Toyoda A."/>
            <person name="Oliveira C."/>
            <person name="Osipova E."/>
            <person name="Leigh N.D."/>
            <person name="Simon A."/>
            <person name="Yun M.H."/>
        </authorList>
    </citation>
    <scope>NUCLEOTIDE SEQUENCE</scope>
    <source>
        <strain evidence="1">20211129_DDA</strain>
        <tissue evidence="1">Liver</tissue>
    </source>
</reference>
<comment type="caution">
    <text evidence="1">The sequence shown here is derived from an EMBL/GenBank/DDBJ whole genome shotgun (WGS) entry which is preliminary data.</text>
</comment>
<proteinExistence type="predicted"/>